<feature type="transmembrane region" description="Helical" evidence="1">
    <location>
        <begin position="30"/>
        <end position="50"/>
    </location>
</feature>
<keyword evidence="1" id="KW-1133">Transmembrane helix</keyword>
<keyword evidence="3" id="KW-1185">Reference proteome</keyword>
<gene>
    <name evidence="2" type="ORF">D7V32_13325</name>
</gene>
<dbReference type="Proteomes" id="UP000282388">
    <property type="component" value="Unassembled WGS sequence"/>
</dbReference>
<dbReference type="AlphaFoldDB" id="A0A3A8EGC4"/>
<dbReference type="OrthoDB" id="6695108at2"/>
<reference evidence="2 3" key="1">
    <citation type="submission" date="2018-09" db="EMBL/GenBank/DDBJ databases">
        <title>The draft genome of Acinetobacter spp. strains.</title>
        <authorList>
            <person name="Qin J."/>
            <person name="Feng Y."/>
            <person name="Zong Z."/>
        </authorList>
    </citation>
    <scope>NUCLEOTIDE SEQUENCE [LARGE SCALE GENOMIC DNA]</scope>
    <source>
        <strain evidence="2 3">WCHAc060012</strain>
    </source>
</reference>
<proteinExistence type="predicted"/>
<evidence type="ECO:0000256" key="1">
    <source>
        <dbReference type="SAM" id="Phobius"/>
    </source>
</evidence>
<keyword evidence="1" id="KW-0472">Membrane</keyword>
<keyword evidence="1" id="KW-0812">Transmembrane</keyword>
<sequence>MDSLQHILILAGVIFLFLVIILLKKYMQNPFGFLLILPCLGLLFFGYAAFSKYQLHRYYEQALNAPAQIRYCGIFAKWVVVEKPTRHSIIQEKVFLFQNDRQGFLFSNSLRTRQQFPELQTLKEQAPVCFQFSPEYKDEEGRYILTAFEKQK</sequence>
<protein>
    <submittedName>
        <fullName evidence="2">Uncharacterized protein</fullName>
    </submittedName>
</protein>
<feature type="transmembrane region" description="Helical" evidence="1">
    <location>
        <begin position="6"/>
        <end position="23"/>
    </location>
</feature>
<evidence type="ECO:0000313" key="3">
    <source>
        <dbReference type="Proteomes" id="UP000282388"/>
    </source>
</evidence>
<comment type="caution">
    <text evidence="2">The sequence shown here is derived from an EMBL/GenBank/DDBJ whole genome shotgun (WGS) entry which is preliminary data.</text>
</comment>
<dbReference type="RefSeq" id="WP_120403338.1">
    <property type="nucleotide sequence ID" value="NZ_RAXV01000032.1"/>
</dbReference>
<name>A0A3A8EGC4_9GAMM</name>
<organism evidence="2 3">
    <name type="scientific">Acinetobacter tianfuensis</name>
    <dbReference type="NCBI Taxonomy" id="2419603"/>
    <lineage>
        <taxon>Bacteria</taxon>
        <taxon>Pseudomonadati</taxon>
        <taxon>Pseudomonadota</taxon>
        <taxon>Gammaproteobacteria</taxon>
        <taxon>Moraxellales</taxon>
        <taxon>Moraxellaceae</taxon>
        <taxon>Acinetobacter</taxon>
    </lineage>
</organism>
<evidence type="ECO:0000313" key="2">
    <source>
        <dbReference type="EMBL" id="RKG29830.1"/>
    </source>
</evidence>
<accession>A0A3A8EGC4</accession>
<dbReference type="EMBL" id="RAXV01000032">
    <property type="protein sequence ID" value="RKG29830.1"/>
    <property type="molecule type" value="Genomic_DNA"/>
</dbReference>